<organism evidence="9 10">
    <name type="scientific">Engystomops pustulosus</name>
    <name type="common">Tungara frog</name>
    <name type="synonym">Physalaemus pustulosus</name>
    <dbReference type="NCBI Taxonomy" id="76066"/>
    <lineage>
        <taxon>Eukaryota</taxon>
        <taxon>Metazoa</taxon>
        <taxon>Chordata</taxon>
        <taxon>Craniata</taxon>
        <taxon>Vertebrata</taxon>
        <taxon>Euteleostomi</taxon>
        <taxon>Amphibia</taxon>
        <taxon>Batrachia</taxon>
        <taxon>Anura</taxon>
        <taxon>Neobatrachia</taxon>
        <taxon>Hyloidea</taxon>
        <taxon>Leptodactylidae</taxon>
        <taxon>Leiuperinae</taxon>
        <taxon>Engystomops</taxon>
    </lineage>
</organism>
<accession>A0AAV7CPK2</accession>
<keyword evidence="4 5" id="KW-0862">Zinc</keyword>
<sequence>MAAELTILSGGLSTELEAAGFLIQGDPLWSARLLHTNPQAVKTVHTNFLHSGANVLSTATYQASIEGFKQHLGLNFEEAANLFTVAVCQAKESSDAFIRQHAETRKMLIAGSIGPYGAFLHDGSEYTGSYVKDMSIEELKDWHRTQMQCLAAAGVDLFAFETIPSLKEAEALVQLLREFPNNKAWLSYSCQSTSLTSFGERFDEAVNIAERSNQLVAIGVNCCSPAFVGPLLKSANSKRVRKIDWIVYPNKGENWDHKLGWQGSTDKAISEYALEWVQLGARWIGGCCRTTPKDIASIQDTLKTKNVF</sequence>
<keyword evidence="10" id="KW-1185">Reference proteome</keyword>
<dbReference type="GO" id="GO:0009086">
    <property type="term" value="P:methionine biosynthetic process"/>
    <property type="evidence" value="ECO:0007669"/>
    <property type="project" value="InterPro"/>
</dbReference>
<gene>
    <name evidence="9" type="ORF">GDO81_005387</name>
</gene>
<dbReference type="EMBL" id="WNYA01000002">
    <property type="protein sequence ID" value="KAG8586471.1"/>
    <property type="molecule type" value="Genomic_DNA"/>
</dbReference>
<keyword evidence="2 5" id="KW-0808">Transferase</keyword>
<comment type="function">
    <text evidence="5">Involved in the regulation of homocysteine metabolism.</text>
</comment>
<dbReference type="InterPro" id="IPR003726">
    <property type="entry name" value="HCY_dom"/>
</dbReference>
<comment type="caution">
    <text evidence="9">The sequence shown here is derived from an EMBL/GenBank/DDBJ whole genome shotgun (WGS) entry which is preliminary data.</text>
</comment>
<evidence type="ECO:0000256" key="4">
    <source>
        <dbReference type="ARBA" id="ARBA00022833"/>
    </source>
</evidence>
<evidence type="ECO:0000313" key="10">
    <source>
        <dbReference type="Proteomes" id="UP000824782"/>
    </source>
</evidence>
<feature type="binding site" evidence="6 7">
    <location>
        <position position="287"/>
    </location>
    <ligand>
        <name>Zn(2+)</name>
        <dbReference type="ChEBI" id="CHEBI:29105"/>
    </ligand>
</feature>
<dbReference type="NCBIfam" id="NF007020">
    <property type="entry name" value="PRK09485.1"/>
    <property type="match status" value="1"/>
</dbReference>
<dbReference type="GO" id="GO:0032259">
    <property type="term" value="P:methylation"/>
    <property type="evidence" value="ECO:0007669"/>
    <property type="project" value="UniProtKB-KW"/>
</dbReference>
<dbReference type="Proteomes" id="UP000824782">
    <property type="component" value="Unassembled WGS sequence"/>
</dbReference>
<evidence type="ECO:0000256" key="3">
    <source>
        <dbReference type="ARBA" id="ARBA00022723"/>
    </source>
</evidence>
<reference evidence="9" key="1">
    <citation type="thesis" date="2020" institute="ProQuest LLC" country="789 East Eisenhower Parkway, Ann Arbor, MI, USA">
        <title>Comparative Genomics and Chromosome Evolution.</title>
        <authorList>
            <person name="Mudd A.B."/>
        </authorList>
    </citation>
    <scope>NUCLEOTIDE SEQUENCE</scope>
    <source>
        <strain evidence="9">237g6f4</strain>
        <tissue evidence="9">Blood</tissue>
    </source>
</reference>
<evidence type="ECO:0000259" key="8">
    <source>
        <dbReference type="PROSITE" id="PS50970"/>
    </source>
</evidence>
<evidence type="ECO:0000313" key="9">
    <source>
        <dbReference type="EMBL" id="KAG8586471.1"/>
    </source>
</evidence>
<dbReference type="PANTHER" id="PTHR46015:SF1">
    <property type="entry name" value="HOMOCYSTEINE S-METHYLTRANSFERASE-LIKE ISOFORM 1"/>
    <property type="match status" value="1"/>
</dbReference>
<comment type="subunit">
    <text evidence="5">Homotetramer.</text>
</comment>
<dbReference type="PANTHER" id="PTHR46015">
    <property type="entry name" value="ZGC:172121"/>
    <property type="match status" value="1"/>
</dbReference>
<proteinExistence type="predicted"/>
<dbReference type="InterPro" id="IPR051486">
    <property type="entry name" value="Hcy_S-methyltransferase"/>
</dbReference>
<protein>
    <recommendedName>
        <fullName evidence="8">Hcy-binding domain-containing protein</fullName>
    </recommendedName>
</protein>
<dbReference type="SUPFAM" id="SSF82282">
    <property type="entry name" value="Homocysteine S-methyltransferase"/>
    <property type="match status" value="1"/>
</dbReference>
<dbReference type="Pfam" id="PF02574">
    <property type="entry name" value="S-methyl_trans"/>
    <property type="match status" value="1"/>
</dbReference>
<evidence type="ECO:0000256" key="5">
    <source>
        <dbReference type="PIRNR" id="PIRNR037505"/>
    </source>
</evidence>
<dbReference type="GO" id="GO:0008270">
    <property type="term" value="F:zinc ion binding"/>
    <property type="evidence" value="ECO:0007669"/>
    <property type="project" value="UniProtKB-UniRule"/>
</dbReference>
<evidence type="ECO:0000256" key="7">
    <source>
        <dbReference type="PROSITE-ProRule" id="PRU00333"/>
    </source>
</evidence>
<comment type="pathway">
    <text evidence="5">Amino-acid biosynthesis; L-methionine biosynthesis via de novo pathway; L-methionine from L-homocysteine (BhmT route): step 1/1.</text>
</comment>
<dbReference type="PIRSF" id="PIRSF037505">
    <property type="entry name" value="Betaine_HMT"/>
    <property type="match status" value="1"/>
</dbReference>
<dbReference type="GO" id="GO:0033528">
    <property type="term" value="P:S-methylmethionine cycle"/>
    <property type="evidence" value="ECO:0007669"/>
    <property type="project" value="TreeGrafter"/>
</dbReference>
<feature type="binding site" evidence="6 7">
    <location>
        <position position="222"/>
    </location>
    <ligand>
        <name>Zn(2+)</name>
        <dbReference type="ChEBI" id="CHEBI:29105"/>
    </ligand>
</feature>
<dbReference type="InterPro" id="IPR036589">
    <property type="entry name" value="HCY_dom_sf"/>
</dbReference>
<dbReference type="InterPro" id="IPR017226">
    <property type="entry name" value="BHMT-like"/>
</dbReference>
<dbReference type="GO" id="GO:0008898">
    <property type="term" value="F:S-adenosylmethionine-homocysteine S-methyltransferase activity"/>
    <property type="evidence" value="ECO:0007669"/>
    <property type="project" value="TreeGrafter"/>
</dbReference>
<dbReference type="AlphaFoldDB" id="A0AAV7CPK2"/>
<dbReference type="PROSITE" id="PS50970">
    <property type="entry name" value="HCY"/>
    <property type="match status" value="1"/>
</dbReference>
<keyword evidence="1 5" id="KW-0489">Methyltransferase</keyword>
<feature type="binding site" evidence="6 7">
    <location>
        <position position="288"/>
    </location>
    <ligand>
        <name>Zn(2+)</name>
        <dbReference type="ChEBI" id="CHEBI:29105"/>
    </ligand>
</feature>
<comment type="cofactor">
    <cofactor evidence="5 6">
        <name>Zn(2+)</name>
        <dbReference type="ChEBI" id="CHEBI:29105"/>
    </cofactor>
    <text evidence="5 6">Binds 1 zinc ion per subunit.</text>
</comment>
<evidence type="ECO:0000256" key="6">
    <source>
        <dbReference type="PIRSR" id="PIRSR037505-2"/>
    </source>
</evidence>
<name>A0AAV7CPK2_ENGPU</name>
<dbReference type="FunFam" id="3.20.20.330:FF:000002">
    <property type="entry name" value="Homocysteine S-methyltransferase"/>
    <property type="match status" value="1"/>
</dbReference>
<dbReference type="Gene3D" id="3.20.20.330">
    <property type="entry name" value="Homocysteine-binding-like domain"/>
    <property type="match status" value="1"/>
</dbReference>
<feature type="domain" description="Hcy-binding" evidence="8">
    <location>
        <begin position="1"/>
        <end position="302"/>
    </location>
</feature>
<evidence type="ECO:0000256" key="2">
    <source>
        <dbReference type="ARBA" id="ARBA00022679"/>
    </source>
</evidence>
<evidence type="ECO:0000256" key="1">
    <source>
        <dbReference type="ARBA" id="ARBA00022603"/>
    </source>
</evidence>
<keyword evidence="3 5" id="KW-0479">Metal-binding</keyword>